<dbReference type="EMBL" id="AUZY01007808">
    <property type="protein sequence ID" value="EQD48656.1"/>
    <property type="molecule type" value="Genomic_DNA"/>
</dbReference>
<dbReference type="AlphaFoldDB" id="T0ZK11"/>
<accession>T0ZK11</accession>
<reference evidence="1" key="2">
    <citation type="journal article" date="2014" name="ISME J.">
        <title>Microbial stratification in low pH oxic and suboxic macroscopic growths along an acid mine drainage.</title>
        <authorList>
            <person name="Mendez-Garcia C."/>
            <person name="Mesa V."/>
            <person name="Sprenger R.R."/>
            <person name="Richter M."/>
            <person name="Diez M.S."/>
            <person name="Solano J."/>
            <person name="Bargiela R."/>
            <person name="Golyshina O.V."/>
            <person name="Manteca A."/>
            <person name="Ramos J.L."/>
            <person name="Gallego J.R."/>
            <person name="Llorente I."/>
            <person name="Martins Dos Santos V.A."/>
            <person name="Jensen O.N."/>
            <person name="Pelaez A.I."/>
            <person name="Sanchez J."/>
            <person name="Ferrer M."/>
        </authorList>
    </citation>
    <scope>NUCLEOTIDE SEQUENCE</scope>
</reference>
<organism evidence="1">
    <name type="scientific">mine drainage metagenome</name>
    <dbReference type="NCBI Taxonomy" id="410659"/>
    <lineage>
        <taxon>unclassified sequences</taxon>
        <taxon>metagenomes</taxon>
        <taxon>ecological metagenomes</taxon>
    </lineage>
</organism>
<gene>
    <name evidence="1" type="ORF">B1B_11968</name>
</gene>
<feature type="non-terminal residue" evidence="1">
    <location>
        <position position="1"/>
    </location>
</feature>
<evidence type="ECO:0000313" key="1">
    <source>
        <dbReference type="EMBL" id="EQD48656.1"/>
    </source>
</evidence>
<proteinExistence type="predicted"/>
<sequence>KMNTGIGIENLILKYNGRHVTEDEVFDAALRIIENKEKVVVLENGA</sequence>
<protein>
    <submittedName>
        <fullName evidence="1">Uncharacterized protein</fullName>
    </submittedName>
</protein>
<name>T0ZK11_9ZZZZ</name>
<reference evidence="1" key="1">
    <citation type="submission" date="2013-08" db="EMBL/GenBank/DDBJ databases">
        <authorList>
            <person name="Mendez C."/>
            <person name="Richter M."/>
            <person name="Ferrer M."/>
            <person name="Sanchez J."/>
        </authorList>
    </citation>
    <scope>NUCLEOTIDE SEQUENCE</scope>
</reference>
<comment type="caution">
    <text evidence="1">The sequence shown here is derived from an EMBL/GenBank/DDBJ whole genome shotgun (WGS) entry which is preliminary data.</text>
</comment>